<organism evidence="11 12">
    <name type="scientific">Ophiocordyceps polyrhachis-furcata BCC 54312</name>
    <dbReference type="NCBI Taxonomy" id="1330021"/>
    <lineage>
        <taxon>Eukaryota</taxon>
        <taxon>Fungi</taxon>
        <taxon>Dikarya</taxon>
        <taxon>Ascomycota</taxon>
        <taxon>Pezizomycotina</taxon>
        <taxon>Sordariomycetes</taxon>
        <taxon>Hypocreomycetidae</taxon>
        <taxon>Hypocreales</taxon>
        <taxon>Ophiocordycipitaceae</taxon>
        <taxon>Ophiocordyceps</taxon>
    </lineage>
</organism>
<name>A0A367LJV1_9HYPO</name>
<dbReference type="PANTHER" id="PTHR33577:SF19">
    <property type="entry name" value="HEME HALOPEROXIDASE FAMILY PROFILE DOMAIN-CONTAINING PROTEIN-RELATED"/>
    <property type="match status" value="1"/>
</dbReference>
<dbReference type="GO" id="GO:0004601">
    <property type="term" value="F:peroxidase activity"/>
    <property type="evidence" value="ECO:0007669"/>
    <property type="project" value="UniProtKB-KW"/>
</dbReference>
<keyword evidence="4" id="KW-0479">Metal-binding</keyword>
<evidence type="ECO:0000256" key="6">
    <source>
        <dbReference type="ARBA" id="ARBA00023004"/>
    </source>
</evidence>
<evidence type="ECO:0000256" key="5">
    <source>
        <dbReference type="ARBA" id="ARBA00023002"/>
    </source>
</evidence>
<dbReference type="PROSITE" id="PS51405">
    <property type="entry name" value="HEME_HALOPEROXIDASE"/>
    <property type="match status" value="1"/>
</dbReference>
<dbReference type="InterPro" id="IPR036851">
    <property type="entry name" value="Chloroperoxidase-like_sf"/>
</dbReference>
<dbReference type="PANTHER" id="PTHR33577">
    <property type="entry name" value="STERIGMATOCYSTIN BIOSYNTHESIS PEROXIDASE STCC-RELATED"/>
    <property type="match status" value="1"/>
</dbReference>
<keyword evidence="3" id="KW-0349">Heme</keyword>
<evidence type="ECO:0000256" key="8">
    <source>
        <dbReference type="SAM" id="MobiDB-lite"/>
    </source>
</evidence>
<feature type="compositionally biased region" description="Gly residues" evidence="8">
    <location>
        <begin position="375"/>
        <end position="386"/>
    </location>
</feature>
<feature type="region of interest" description="Disordered" evidence="8">
    <location>
        <begin position="339"/>
        <end position="436"/>
    </location>
</feature>
<comment type="similarity">
    <text evidence="7">Belongs to the chloroperoxidase family.</text>
</comment>
<evidence type="ECO:0000256" key="7">
    <source>
        <dbReference type="ARBA" id="ARBA00025795"/>
    </source>
</evidence>
<sequence>MRLLAACLLTLSLYTASAEAWDWFGLFPENKPLMNKVQKAGLPADFVEAFEARQPKDQHMWQSPPQGAARGPCPALNTLANHGYLRRDGKNITLPEIIDAAFAAWLLLPDMTGLITARGIFNSKHDLGHKFNLSMPGHKSWKMEHDCSFSRLDKKEGDPIPFRQGVWISSLFDLFGTSAWKAISFQSTLITPQLLAKAKAARVQNIFRKCDYSGFAAAEGALEIGMTISALQENNSGGAKLSYVRGLFEKERIISDDDDKEVEKQFVVGGFTQTLKFAQDALQASRTLQRTTDVGEISTAADILRILKPSDPRLLVELRNIIVDDLLYPTTMVESLDELIRDSPPQPPPPPPPPPGFGPDGFGPPPPGFPAFGPPGFGRQGFGRQGFGPQQQGGFPQRGFPQRGFPQQGFSQQQPGFPQRGFPPQNSQQDGRRRRG</sequence>
<evidence type="ECO:0000256" key="9">
    <source>
        <dbReference type="SAM" id="SignalP"/>
    </source>
</evidence>
<evidence type="ECO:0000256" key="2">
    <source>
        <dbReference type="ARBA" id="ARBA00022559"/>
    </source>
</evidence>
<feature type="domain" description="Heme haloperoxidase family profile" evidence="10">
    <location>
        <begin position="57"/>
        <end position="273"/>
    </location>
</feature>
<accession>A0A367LJV1</accession>
<evidence type="ECO:0000259" key="10">
    <source>
        <dbReference type="PROSITE" id="PS51405"/>
    </source>
</evidence>
<protein>
    <recommendedName>
        <fullName evidence="10">Heme haloperoxidase family profile domain-containing protein</fullName>
    </recommendedName>
</protein>
<keyword evidence="6" id="KW-0408">Iron</keyword>
<evidence type="ECO:0000313" key="12">
    <source>
        <dbReference type="Proteomes" id="UP000253664"/>
    </source>
</evidence>
<gene>
    <name evidence="11" type="ORF">L249_6584</name>
</gene>
<dbReference type="EMBL" id="LKCN02000003">
    <property type="protein sequence ID" value="RCI14542.1"/>
    <property type="molecule type" value="Genomic_DNA"/>
</dbReference>
<keyword evidence="2" id="KW-0575">Peroxidase</keyword>
<reference evidence="11 12" key="1">
    <citation type="journal article" date="2015" name="BMC Genomics">
        <title>Insights from the genome of Ophiocordyceps polyrhachis-furcata to pathogenicity and host specificity in insect fungi.</title>
        <authorList>
            <person name="Wichadakul D."/>
            <person name="Kobmoo N."/>
            <person name="Ingsriswang S."/>
            <person name="Tangphatsornruang S."/>
            <person name="Chantasingh D."/>
            <person name="Luangsa-ard J.J."/>
            <person name="Eurwilaichitr L."/>
        </authorList>
    </citation>
    <scope>NUCLEOTIDE SEQUENCE [LARGE SCALE GENOMIC DNA]</scope>
    <source>
        <strain evidence="11 12">BCC 54312</strain>
    </source>
</reference>
<keyword evidence="9" id="KW-0732">Signal</keyword>
<dbReference type="OrthoDB" id="5314201at2759"/>
<dbReference type="GO" id="GO:0046872">
    <property type="term" value="F:metal ion binding"/>
    <property type="evidence" value="ECO:0007669"/>
    <property type="project" value="UniProtKB-KW"/>
</dbReference>
<evidence type="ECO:0000256" key="4">
    <source>
        <dbReference type="ARBA" id="ARBA00022723"/>
    </source>
</evidence>
<evidence type="ECO:0000313" key="11">
    <source>
        <dbReference type="EMBL" id="RCI14542.1"/>
    </source>
</evidence>
<dbReference type="Proteomes" id="UP000253664">
    <property type="component" value="Unassembled WGS sequence"/>
</dbReference>
<keyword evidence="12" id="KW-1185">Reference proteome</keyword>
<comment type="caution">
    <text evidence="11">The sequence shown here is derived from an EMBL/GenBank/DDBJ whole genome shotgun (WGS) entry which is preliminary data.</text>
</comment>
<keyword evidence="5" id="KW-0560">Oxidoreductase</keyword>
<dbReference type="Gene3D" id="1.10.489.10">
    <property type="entry name" value="Chloroperoxidase-like"/>
    <property type="match status" value="1"/>
</dbReference>
<feature type="compositionally biased region" description="Low complexity" evidence="8">
    <location>
        <begin position="387"/>
        <end position="425"/>
    </location>
</feature>
<feature type="signal peptide" evidence="9">
    <location>
        <begin position="1"/>
        <end position="20"/>
    </location>
</feature>
<evidence type="ECO:0000256" key="1">
    <source>
        <dbReference type="ARBA" id="ARBA00001970"/>
    </source>
</evidence>
<proteinExistence type="inferred from homology"/>
<evidence type="ECO:0000256" key="3">
    <source>
        <dbReference type="ARBA" id="ARBA00022617"/>
    </source>
</evidence>
<dbReference type="Pfam" id="PF01328">
    <property type="entry name" value="Peroxidase_2"/>
    <property type="match status" value="1"/>
</dbReference>
<feature type="compositionally biased region" description="Pro residues" evidence="8">
    <location>
        <begin position="344"/>
        <end position="373"/>
    </location>
</feature>
<dbReference type="AlphaFoldDB" id="A0A367LJV1"/>
<dbReference type="SUPFAM" id="SSF47571">
    <property type="entry name" value="Cloroperoxidase"/>
    <property type="match status" value="1"/>
</dbReference>
<comment type="cofactor">
    <cofactor evidence="1">
        <name>heme b</name>
        <dbReference type="ChEBI" id="CHEBI:60344"/>
    </cofactor>
</comment>
<feature type="chain" id="PRO_5016826076" description="Heme haloperoxidase family profile domain-containing protein" evidence="9">
    <location>
        <begin position="21"/>
        <end position="436"/>
    </location>
</feature>
<dbReference type="InterPro" id="IPR000028">
    <property type="entry name" value="Chloroperoxidase"/>
</dbReference>